<feature type="non-terminal residue" evidence="1">
    <location>
        <position position="194"/>
    </location>
</feature>
<dbReference type="Proteomes" id="UP000789525">
    <property type="component" value="Unassembled WGS sequence"/>
</dbReference>
<evidence type="ECO:0000313" key="2">
    <source>
        <dbReference type="Proteomes" id="UP000789525"/>
    </source>
</evidence>
<accession>A0ACA9PBD1</accession>
<keyword evidence="2" id="KW-1185">Reference proteome</keyword>
<evidence type="ECO:0000313" key="1">
    <source>
        <dbReference type="EMBL" id="CAG8697779.1"/>
    </source>
</evidence>
<dbReference type="EMBL" id="CAJVPT010031461">
    <property type="protein sequence ID" value="CAG8697779.1"/>
    <property type="molecule type" value="Genomic_DNA"/>
</dbReference>
<reference evidence="1" key="1">
    <citation type="submission" date="2021-06" db="EMBL/GenBank/DDBJ databases">
        <authorList>
            <person name="Kallberg Y."/>
            <person name="Tangrot J."/>
            <person name="Rosling A."/>
        </authorList>
    </citation>
    <scope>NUCLEOTIDE SEQUENCE</scope>
    <source>
        <strain evidence="1">CL356</strain>
    </source>
</reference>
<sequence>MTRTYQRDAENEGHGGDEGKPLRIPIHPVLFQQRTETVANQKQRETRTDSIVGKETATAVAEMKPSERMSDNMRRLDIVPVLQRVYRWERQNVDVDFSLVEGRRLVREHHQVGVERDRVQNVASDVERDRDNHTPVVLGNSPLHGDERRGEDDDAGEGDDGEDECDTEALEDLGDFHEEIGALDFLLCRTPRDI</sequence>
<organism evidence="1 2">
    <name type="scientific">Acaulospora colombiana</name>
    <dbReference type="NCBI Taxonomy" id="27376"/>
    <lineage>
        <taxon>Eukaryota</taxon>
        <taxon>Fungi</taxon>
        <taxon>Fungi incertae sedis</taxon>
        <taxon>Mucoromycota</taxon>
        <taxon>Glomeromycotina</taxon>
        <taxon>Glomeromycetes</taxon>
        <taxon>Diversisporales</taxon>
        <taxon>Acaulosporaceae</taxon>
        <taxon>Acaulospora</taxon>
    </lineage>
</organism>
<protein>
    <submittedName>
        <fullName evidence="1">10415_t:CDS:1</fullName>
    </submittedName>
</protein>
<proteinExistence type="predicted"/>
<gene>
    <name evidence="1" type="ORF">ACOLOM_LOCUS10099</name>
</gene>
<comment type="caution">
    <text evidence="1">The sequence shown here is derived from an EMBL/GenBank/DDBJ whole genome shotgun (WGS) entry which is preliminary data.</text>
</comment>
<name>A0ACA9PBD1_9GLOM</name>